<name>A0A3F3PNM5_9EURO</name>
<dbReference type="AlphaFoldDB" id="A0A3F3PNM5"/>
<evidence type="ECO:0000313" key="2">
    <source>
        <dbReference type="Proteomes" id="UP000253729"/>
    </source>
</evidence>
<accession>A0A3F3PNM5</accession>
<reference evidence="1 2" key="1">
    <citation type="submission" date="2018-07" db="EMBL/GenBank/DDBJ databases">
        <title>The genomes of Aspergillus section Nigri reveals drivers in fungal speciation.</title>
        <authorList>
            <consortium name="DOE Joint Genome Institute"/>
            <person name="Vesth T.C."/>
            <person name="Nybo J."/>
            <person name="Theobald S."/>
            <person name="Brandl J."/>
            <person name="Frisvad J.C."/>
            <person name="Nielsen K.F."/>
            <person name="Lyhne E.K."/>
            <person name="Kogle M.E."/>
            <person name="Kuo A."/>
            <person name="Riley R."/>
            <person name="Clum A."/>
            <person name="Nolan M."/>
            <person name="Lipzen A."/>
            <person name="Salamov A."/>
            <person name="Henrissat B."/>
            <person name="Wiebenga A."/>
            <person name="De vries R.P."/>
            <person name="Grigoriev I.V."/>
            <person name="Mortensen U.H."/>
            <person name="Andersen M.R."/>
            <person name="Baker S.E."/>
        </authorList>
    </citation>
    <scope>NUCLEOTIDE SEQUENCE [LARGE SCALE GENOMIC DNA]</scope>
    <source>
        <strain evidence="1 2">CBS 139.54b</strain>
    </source>
</reference>
<sequence length="100" mass="10720">MKNAAVAIGFSVGVMTALQTRDPSQSRVHGGFGSMKDSSIYILVTVPPFIPSHDPLSPYTAFWMGYCQHMIPGAMQMKNVNSVACWLGEETAEVAVLTAA</sequence>
<dbReference type="GeneID" id="38136276"/>
<protein>
    <submittedName>
        <fullName evidence="1">Uncharacterized protein</fullName>
    </submittedName>
</protein>
<gene>
    <name evidence="1" type="ORF">BDQ94DRAFT_152204</name>
</gene>
<organism evidence="1 2">
    <name type="scientific">Aspergillus welwitschiae</name>
    <dbReference type="NCBI Taxonomy" id="1341132"/>
    <lineage>
        <taxon>Eukaryota</taxon>
        <taxon>Fungi</taxon>
        <taxon>Dikarya</taxon>
        <taxon>Ascomycota</taxon>
        <taxon>Pezizomycotina</taxon>
        <taxon>Eurotiomycetes</taxon>
        <taxon>Eurotiomycetidae</taxon>
        <taxon>Eurotiales</taxon>
        <taxon>Aspergillaceae</taxon>
        <taxon>Aspergillus</taxon>
        <taxon>Aspergillus subgen. Circumdati</taxon>
    </lineage>
</organism>
<dbReference type="RefSeq" id="XP_026621374.1">
    <property type="nucleotide sequence ID" value="XM_026767920.1"/>
</dbReference>
<dbReference type="Proteomes" id="UP000253729">
    <property type="component" value="Unassembled WGS sequence"/>
</dbReference>
<evidence type="ECO:0000313" key="1">
    <source>
        <dbReference type="EMBL" id="RDH28352.1"/>
    </source>
</evidence>
<dbReference type="EMBL" id="KZ852077">
    <property type="protein sequence ID" value="RDH28352.1"/>
    <property type="molecule type" value="Genomic_DNA"/>
</dbReference>
<proteinExistence type="predicted"/>
<keyword evidence="2" id="KW-1185">Reference proteome</keyword>